<evidence type="ECO:0000313" key="2">
    <source>
        <dbReference type="Proteomes" id="UP001527925"/>
    </source>
</evidence>
<evidence type="ECO:0008006" key="3">
    <source>
        <dbReference type="Google" id="ProtNLM"/>
    </source>
</evidence>
<dbReference type="InterPro" id="IPR036770">
    <property type="entry name" value="Ankyrin_rpt-contain_sf"/>
</dbReference>
<evidence type="ECO:0000313" key="1">
    <source>
        <dbReference type="EMBL" id="KAL2911252.1"/>
    </source>
</evidence>
<dbReference type="EMBL" id="JADGIZ020000131">
    <property type="protein sequence ID" value="KAL2911252.1"/>
    <property type="molecule type" value="Genomic_DNA"/>
</dbReference>
<keyword evidence="2" id="KW-1185">Reference proteome</keyword>
<dbReference type="InterPro" id="IPR052050">
    <property type="entry name" value="SecEffector_AnkRepeat"/>
</dbReference>
<accession>A0ABR4MVF5</accession>
<dbReference type="Gene3D" id="1.25.40.20">
    <property type="entry name" value="Ankyrin repeat-containing domain"/>
    <property type="match status" value="2"/>
</dbReference>
<sequence length="536" mass="56893">MPESHWDRLPPELHALIRGHNRPFARLARGEPPELLRLSSRAELELLWADVLRHEWAGELRRLPWITRRWAGFAAVRSLAMLDRLLAATLVDNAVAAQAVVRRGWAHRWIKPTPRAAAVEGAVEVLAAMPAGSVLTAQVAAWAAGAGQLAVVRWLHERLPAAGWQSEALVKAAAGGHLAVAAFLLEVGAQVSHETVDGAAGGGHTAMLEWLAANGAVGGTPAAGTTAARHAHADALAWLAAHDPAAITPAALVAAASGGSVLCVEMVQRHLDLPLSDDMVVAAAAGNSVAVLEWMHRRRPAMHCAQAALDAAVAHKHAAAARWIHTTLGGTLAQGCLEAAVAAGSPELVEWVLEVHPDAAIIPSLCHAAVARRTTSVVWVLVQHCPSVAAEVLKAGLESGMFETIEMMVDLAPHAVTAQHVERILASGRTDLATAVLARNPAIRDEMQANFSKSQVLYWLAYHGKNESVRWVLANTDASRDELQHAASKAGAHGHEETARLIVEHAESRGVELHVPGLGQGWLPMMLAAQNQQPVE</sequence>
<dbReference type="PANTHER" id="PTHR46586:SF3">
    <property type="entry name" value="ANKYRIN REPEAT-CONTAINING PROTEIN"/>
    <property type="match status" value="1"/>
</dbReference>
<gene>
    <name evidence="1" type="ORF">HK105_209288</name>
</gene>
<comment type="caution">
    <text evidence="1">The sequence shown here is derived from an EMBL/GenBank/DDBJ whole genome shotgun (WGS) entry which is preliminary data.</text>
</comment>
<reference evidence="1 2" key="1">
    <citation type="submission" date="2023-09" db="EMBL/GenBank/DDBJ databases">
        <title>Pangenome analysis of Batrachochytrium dendrobatidis and related Chytrids.</title>
        <authorList>
            <person name="Yacoub M.N."/>
            <person name="Stajich J.E."/>
            <person name="James T.Y."/>
        </authorList>
    </citation>
    <scope>NUCLEOTIDE SEQUENCE [LARGE SCALE GENOMIC DNA]</scope>
    <source>
        <strain evidence="1 2">JEL0888</strain>
    </source>
</reference>
<name>A0ABR4MVF5_9FUNG</name>
<protein>
    <recommendedName>
        <fullName evidence="3">Ankyrin repeat domain-containing protein</fullName>
    </recommendedName>
</protein>
<dbReference type="PANTHER" id="PTHR46586">
    <property type="entry name" value="ANKYRIN REPEAT-CONTAINING PROTEIN"/>
    <property type="match status" value="1"/>
</dbReference>
<dbReference type="SUPFAM" id="SSF48403">
    <property type="entry name" value="Ankyrin repeat"/>
    <property type="match status" value="1"/>
</dbReference>
<proteinExistence type="predicted"/>
<organism evidence="1 2">
    <name type="scientific">Polyrhizophydium stewartii</name>
    <dbReference type="NCBI Taxonomy" id="2732419"/>
    <lineage>
        <taxon>Eukaryota</taxon>
        <taxon>Fungi</taxon>
        <taxon>Fungi incertae sedis</taxon>
        <taxon>Chytridiomycota</taxon>
        <taxon>Chytridiomycota incertae sedis</taxon>
        <taxon>Chytridiomycetes</taxon>
        <taxon>Rhizophydiales</taxon>
        <taxon>Rhizophydiales incertae sedis</taxon>
        <taxon>Polyrhizophydium</taxon>
    </lineage>
</organism>
<dbReference type="Proteomes" id="UP001527925">
    <property type="component" value="Unassembled WGS sequence"/>
</dbReference>